<dbReference type="InterPro" id="IPR007813">
    <property type="entry name" value="PilN"/>
</dbReference>
<evidence type="ECO:0000256" key="2">
    <source>
        <dbReference type="SAM" id="MobiDB-lite"/>
    </source>
</evidence>
<dbReference type="PANTHER" id="PTHR40278">
    <property type="entry name" value="DNA UTILIZATION PROTEIN HOFN"/>
    <property type="match status" value="1"/>
</dbReference>
<dbReference type="Pfam" id="PF05137">
    <property type="entry name" value="PilN"/>
    <property type="match status" value="1"/>
</dbReference>
<accession>Q2S9Q1</accession>
<gene>
    <name evidence="3" type="primary">pilN</name>
    <name evidence="3" type="ordered locus">HCH_05971</name>
</gene>
<dbReference type="GO" id="GO:0043107">
    <property type="term" value="P:type IV pilus-dependent motility"/>
    <property type="evidence" value="ECO:0007669"/>
    <property type="project" value="TreeGrafter"/>
</dbReference>
<dbReference type="GO" id="GO:0043683">
    <property type="term" value="P:type IV pilus assembly"/>
    <property type="evidence" value="ECO:0007669"/>
    <property type="project" value="TreeGrafter"/>
</dbReference>
<organism evidence="3 4">
    <name type="scientific">Hahella chejuensis (strain KCTC 2396)</name>
    <dbReference type="NCBI Taxonomy" id="349521"/>
    <lineage>
        <taxon>Bacteria</taxon>
        <taxon>Pseudomonadati</taxon>
        <taxon>Pseudomonadota</taxon>
        <taxon>Gammaproteobacteria</taxon>
        <taxon>Oceanospirillales</taxon>
        <taxon>Hahellaceae</taxon>
        <taxon>Hahella</taxon>
    </lineage>
</organism>
<dbReference type="InterPro" id="IPR052534">
    <property type="entry name" value="Extracell_DNA_Util/SecSys_Comp"/>
</dbReference>
<feature type="coiled-coil region" evidence="1">
    <location>
        <begin position="54"/>
        <end position="91"/>
    </location>
</feature>
<evidence type="ECO:0000313" key="4">
    <source>
        <dbReference type="Proteomes" id="UP000000238"/>
    </source>
</evidence>
<dbReference type="AlphaFoldDB" id="Q2S9Q1"/>
<proteinExistence type="predicted"/>
<evidence type="ECO:0000256" key="1">
    <source>
        <dbReference type="SAM" id="Coils"/>
    </source>
</evidence>
<dbReference type="STRING" id="349521.HCH_05971"/>
<dbReference type="HOGENOM" id="CLU_081304_1_2_6"/>
<dbReference type="OrthoDB" id="5296173at2"/>
<dbReference type="RefSeq" id="WP_011399681.1">
    <property type="nucleotide sequence ID" value="NC_007645.1"/>
</dbReference>
<keyword evidence="1" id="KW-0175">Coiled coil</keyword>
<dbReference type="Proteomes" id="UP000000238">
    <property type="component" value="Chromosome"/>
</dbReference>
<keyword evidence="4" id="KW-1185">Reference proteome</keyword>
<protein>
    <submittedName>
        <fullName evidence="3">Tfp pilus assembly protein PilN</fullName>
    </submittedName>
</protein>
<sequence length="188" mass="21848">MARINLRPWREELRAERQKQFITVLLGMLIISAGAGFLWHRYVEGAIEYQVQRNNYVRNEIAQLEKQIKEIRELKKKRDALIERMKVIQDLQGKRPIIVRVFDELVKTNPDGVYFTNLVKKGETLEIKGVGESNSRISSLMRRLDESDWFKEPNLTSVKALRDGESKSTFNMTVKQEAPKEESRKGGA</sequence>
<dbReference type="EMBL" id="CP000155">
    <property type="protein sequence ID" value="ABC32623.1"/>
    <property type="molecule type" value="Genomic_DNA"/>
</dbReference>
<dbReference type="PANTHER" id="PTHR40278:SF2">
    <property type="entry name" value="TYPE IV PILUS INNER MEMBRANE COMPONENT PILN"/>
    <property type="match status" value="1"/>
</dbReference>
<feature type="region of interest" description="Disordered" evidence="2">
    <location>
        <begin position="166"/>
        <end position="188"/>
    </location>
</feature>
<reference evidence="3 4" key="1">
    <citation type="journal article" date="2005" name="Nucleic Acids Res.">
        <title>Genomic blueprint of Hahella chejuensis, a marine microbe producing an algicidal agent.</title>
        <authorList>
            <person name="Jeong H."/>
            <person name="Yim J.H."/>
            <person name="Lee C."/>
            <person name="Choi S.-H."/>
            <person name="Park Y.K."/>
            <person name="Yoon S.H."/>
            <person name="Hur C.-G."/>
            <person name="Kang H.-Y."/>
            <person name="Kim D."/>
            <person name="Lee H.H."/>
            <person name="Park K.H."/>
            <person name="Park S.-H."/>
            <person name="Park H.-S."/>
            <person name="Lee H.K."/>
            <person name="Oh T.K."/>
            <person name="Kim J.F."/>
        </authorList>
    </citation>
    <scope>NUCLEOTIDE SEQUENCE [LARGE SCALE GENOMIC DNA]</scope>
    <source>
        <strain evidence="3 4">KCTC 2396</strain>
    </source>
</reference>
<evidence type="ECO:0000313" key="3">
    <source>
        <dbReference type="EMBL" id="ABC32623.1"/>
    </source>
</evidence>
<feature type="compositionally biased region" description="Basic and acidic residues" evidence="2">
    <location>
        <begin position="177"/>
        <end position="188"/>
    </location>
</feature>
<name>Q2S9Q1_HAHCH</name>
<dbReference type="KEGG" id="hch:HCH_05971"/>
<dbReference type="eggNOG" id="COG3166">
    <property type="taxonomic scope" value="Bacteria"/>
</dbReference>